<organism evidence="1 2">
    <name type="scientific">SAR92 bacterium BACL26 MAG-121220-bin70</name>
    <dbReference type="NCBI Taxonomy" id="1655626"/>
    <lineage>
        <taxon>Bacteria</taxon>
        <taxon>Pseudomonadati</taxon>
        <taxon>Pseudomonadota</taxon>
        <taxon>Gammaproteobacteria</taxon>
        <taxon>Cellvibrionales</taxon>
        <taxon>Porticoccaceae</taxon>
        <taxon>SAR92 clade</taxon>
    </lineage>
</organism>
<dbReference type="Pfam" id="PF04315">
    <property type="entry name" value="EpmC"/>
    <property type="match status" value="1"/>
</dbReference>
<evidence type="ECO:0000313" key="2">
    <source>
        <dbReference type="Proteomes" id="UP000051213"/>
    </source>
</evidence>
<dbReference type="EMBL" id="LICA01000242">
    <property type="protein sequence ID" value="KRO93532.1"/>
    <property type="molecule type" value="Genomic_DNA"/>
</dbReference>
<evidence type="ECO:0008006" key="3">
    <source>
        <dbReference type="Google" id="ProtNLM"/>
    </source>
</evidence>
<comment type="caution">
    <text evidence="1">The sequence shown here is derived from an EMBL/GenBank/DDBJ whole genome shotgun (WGS) entry which is preliminary data.</text>
</comment>
<name>A0A0R2U273_9GAMM</name>
<proteinExistence type="predicted"/>
<gene>
    <name evidence="1" type="ORF">ABS24_07155</name>
</gene>
<dbReference type="AlphaFoldDB" id="A0A0R2U273"/>
<evidence type="ECO:0000313" key="1">
    <source>
        <dbReference type="EMBL" id="KRO93532.1"/>
    </source>
</evidence>
<dbReference type="InterPro" id="IPR007411">
    <property type="entry name" value="EpmC"/>
</dbReference>
<sequence length="175" mass="19680">MTSLFSTEFEVSFNTILVGGADEPLYLPATMESRFCRIFYRQDFVSSALHEIAHWCLAGDRRRRLEDFGYWYHPDGRSADQQAIFEAAETKPQALEWMFAVACGHEFCVSADNLDAVHGGAPSDMFRQGIVDQVKSWCNSQALPPEAAVFLDRLSAAFDNANALSEEYYQLTETG</sequence>
<protein>
    <recommendedName>
        <fullName evidence="3">Elongation factor P hydroxylase</fullName>
    </recommendedName>
</protein>
<accession>A0A0R2U273</accession>
<dbReference type="Proteomes" id="UP000051213">
    <property type="component" value="Unassembled WGS sequence"/>
</dbReference>
<reference evidence="1 2" key="1">
    <citation type="submission" date="2015-10" db="EMBL/GenBank/DDBJ databases">
        <title>Metagenome-Assembled Genomes uncover a global brackish microbiome.</title>
        <authorList>
            <person name="Hugerth L.W."/>
            <person name="Larsson J."/>
            <person name="Alneberg J."/>
            <person name="Lindh M.V."/>
            <person name="Legrand C."/>
            <person name="Pinhassi J."/>
            <person name="Andersson A.F."/>
        </authorList>
    </citation>
    <scope>NUCLEOTIDE SEQUENCE [LARGE SCALE GENOMIC DNA]</scope>
    <source>
        <strain evidence="1">BACL26 MAG-121220-bin70</strain>
    </source>
</reference>